<dbReference type="RefSeq" id="WP_187520462.1">
    <property type="nucleotide sequence ID" value="NZ_JACONW010000007.1"/>
</dbReference>
<comment type="caution">
    <text evidence="1">The sequence shown here is derived from an EMBL/GenBank/DDBJ whole genome shotgun (WGS) entry which is preliminary data.</text>
</comment>
<dbReference type="Proteomes" id="UP000651852">
    <property type="component" value="Unassembled WGS sequence"/>
</dbReference>
<dbReference type="EMBL" id="JACONW010000007">
    <property type="protein sequence ID" value="MBC3948726.1"/>
    <property type="molecule type" value="Genomic_DNA"/>
</dbReference>
<keyword evidence="2" id="KW-1185">Reference proteome</keyword>
<evidence type="ECO:0000313" key="1">
    <source>
        <dbReference type="EMBL" id="MBC3948726.1"/>
    </source>
</evidence>
<organism evidence="1 2">
    <name type="scientific">Pseudomonas folii</name>
    <dbReference type="NCBI Taxonomy" id="2762593"/>
    <lineage>
        <taxon>Bacteria</taxon>
        <taxon>Pseudomonadati</taxon>
        <taxon>Pseudomonadota</taxon>
        <taxon>Gammaproteobacteria</taxon>
        <taxon>Pseudomonadales</taxon>
        <taxon>Pseudomonadaceae</taxon>
        <taxon>Pseudomonas</taxon>
    </lineage>
</organism>
<name>A0ABR7AUY1_9PSED</name>
<accession>A0ABR7AUY1</accession>
<reference evidence="1 2" key="1">
    <citation type="submission" date="2020-08" db="EMBL/GenBank/DDBJ databases">
        <title>Putative novel bacterial strains isolated from necrotic wheat leaf tissues caused by Xanthomonas translucens.</title>
        <authorList>
            <person name="Tambong J.T."/>
        </authorList>
    </citation>
    <scope>NUCLEOTIDE SEQUENCE [LARGE SCALE GENOMIC DNA]</scope>
    <source>
        <strain evidence="1 2">DOAB 1069</strain>
    </source>
</reference>
<evidence type="ECO:0000313" key="2">
    <source>
        <dbReference type="Proteomes" id="UP000651852"/>
    </source>
</evidence>
<sequence>MSASAMPRKSRLSPPPCKGSFQAVVNQHPLIVSSLSASLTLRPELSPTTRQWIWKVIAEGRIGRKRASIGLFFDRDLPLGTHDLVASEYIRVVYHQTPNSQNIIYHSGHIQAGQLTLLEADLSAQHLRGEFGFSISAVDFAVTGGEFDLHCLPT</sequence>
<protein>
    <submittedName>
        <fullName evidence="1">Uncharacterized protein</fullName>
    </submittedName>
</protein>
<gene>
    <name evidence="1" type="ORF">H8S59_02955</name>
</gene>
<proteinExistence type="predicted"/>